<dbReference type="EMBL" id="PP226939">
    <property type="protein sequence ID" value="WVX92114.1"/>
    <property type="molecule type" value="Genomic_DNA"/>
</dbReference>
<evidence type="ECO:0000313" key="1">
    <source>
        <dbReference type="EMBL" id="WVX92114.1"/>
    </source>
</evidence>
<accession>A0ABZ2CR13</accession>
<proteinExistence type="predicted"/>
<dbReference type="InterPro" id="IPR033767">
    <property type="entry name" value="Tail_Gp11"/>
</dbReference>
<sequence length="196" mass="21785">MSTNVDSNWSYQAELEAVNDMLAAIGESPVSTLEGDSNTDVVSARRILHKVNRREQSKGWTFNIDEAAPLNPDAISGLIPFMPNYLRLVSEGGTPYINRGGYVYDRTNRTDRFNSVLTVQLVTLVPFDEMPEVFKAMVVAMAAKEFNISFFGAPEVDTVLSNEIAELRMSVMEYEMDYGAFNIFTTDPFVSGAVGR</sequence>
<dbReference type="Pfam" id="PF17212">
    <property type="entry name" value="Tube"/>
    <property type="match status" value="1"/>
</dbReference>
<keyword evidence="2" id="KW-1185">Reference proteome</keyword>
<name>A0ABZ2CR13_9CAUD</name>
<protein>
    <submittedName>
        <fullName evidence="1">Tail tubular protein A</fullName>
    </submittedName>
</protein>
<evidence type="ECO:0000313" key="2">
    <source>
        <dbReference type="Proteomes" id="UP001333037"/>
    </source>
</evidence>
<reference evidence="1 2" key="1">
    <citation type="submission" date="2024-01" db="EMBL/GenBank/DDBJ databases">
        <authorList>
            <person name="Wang Y."/>
            <person name="Lin M."/>
        </authorList>
    </citation>
    <scope>NUCLEOTIDE SEQUENCE [LARGE SCALE GENOMIC DNA]</scope>
</reference>
<organism evidence="1 2">
    <name type="scientific">Aeromonas phage phiA014S</name>
    <dbReference type="NCBI Taxonomy" id="3119845"/>
    <lineage>
        <taxon>Viruses</taxon>
        <taxon>Duplodnaviria</taxon>
        <taxon>Heunggongvirae</taxon>
        <taxon>Uroviricota</taxon>
        <taxon>Caudoviricetes</taxon>
        <taxon>Autographivirales</taxon>
        <taxon>Autotranscriptaviridae</taxon>
        <taxon>Studiervirinae</taxon>
        <taxon>Coryciavirus</taxon>
        <taxon>Coryciavirus A014S</taxon>
    </lineage>
</organism>
<dbReference type="Proteomes" id="UP001333037">
    <property type="component" value="Segment"/>
</dbReference>